<dbReference type="InterPro" id="IPR001258">
    <property type="entry name" value="NHL_repeat"/>
</dbReference>
<dbReference type="PROSITE" id="PS01186">
    <property type="entry name" value="EGF_2"/>
    <property type="match status" value="1"/>
</dbReference>
<comment type="caution">
    <text evidence="2">Lacks conserved residue(s) required for the propagation of feature annotation.</text>
</comment>
<dbReference type="RefSeq" id="XP_002675614.1">
    <property type="nucleotide sequence ID" value="XM_002675568.1"/>
</dbReference>
<evidence type="ECO:0000313" key="6">
    <source>
        <dbReference type="EMBL" id="EFC42870.1"/>
    </source>
</evidence>
<evidence type="ECO:0000256" key="2">
    <source>
        <dbReference type="PROSITE-ProRule" id="PRU00076"/>
    </source>
</evidence>
<keyword evidence="2" id="KW-1015">Disulfide bond</keyword>
<evidence type="ECO:0000256" key="1">
    <source>
        <dbReference type="ARBA" id="ARBA00022737"/>
    </source>
</evidence>
<dbReference type="OrthoDB" id="10266706at2759"/>
<accession>D2VK15</accession>
<evidence type="ECO:0000259" key="5">
    <source>
        <dbReference type="PROSITE" id="PS50026"/>
    </source>
</evidence>
<dbReference type="InterPro" id="IPR011042">
    <property type="entry name" value="6-blade_b-propeller_TolB-like"/>
</dbReference>
<dbReference type="SUPFAM" id="SSF101898">
    <property type="entry name" value="NHL repeat"/>
    <property type="match status" value="1"/>
</dbReference>
<evidence type="ECO:0000256" key="4">
    <source>
        <dbReference type="SAM" id="SignalP"/>
    </source>
</evidence>
<keyword evidence="2" id="KW-0245">EGF-like domain</keyword>
<dbReference type="PANTHER" id="PTHR46388">
    <property type="entry name" value="NHL REPEAT-CONTAINING PROTEIN 2"/>
    <property type="match status" value="1"/>
</dbReference>
<proteinExistence type="predicted"/>
<dbReference type="VEuPathDB" id="AmoebaDB:NAEGRDRAFT_69235"/>
<sequence>MYLSQVLVCYFLLILFILRVNIECHETIATVGGSIGNSFHSFDFPLKAGYGGIHVVKTHANAEPIIFVSDVSLCTVRRIQGNYSEVIAGTGICGRDVDSPDDSLAIETRLIRPQGLYFNASTNCLYILDEFCIRVLDLTSGYISKLTLTYKTKDETYGLGVQMTKFNADYYIADAYANFIWKLELTQVRDVAICSIVMGNNKVVNIDHCLGNIPTDCKLNDPRGVTFSPNGLMTVADTGNRRILQIDMNGYVKKLSINGAPVNMRPTQVEYIENNMLIANDDSYLLMYTEPYPVKRLHSSKNGVSFFSLICNENCQVYYLTDCRKPYTEIALLSVHGTSSVTQDQVIAGHLPYQLQPKMEATSYYLEEVGAIWFSNDYEVYFPAFSSVVLKVNLTSGLMNIVAGVFKQLGYTHDHIPANQSLLSNPSSVIVLKGGEIIIADTNNNRIRMVDRNGIITTLVGTGIVETIIKQGFGGDGGPASHCLLNRPMGLALPPKCMEGEFLFDIADTWNNRVRRVYNDFTIQTIIQAPNQVQFLPQQLIYGPSCDLYIACTLENQIFKYSSSEGFVLIAGNGKVGYTGDYGPAIYARLNNPKAIAVNKFGEVYIADSFNKVVRKIFSNETIVTLIGNDEMMGELSGVAITSNGNLIYSDSSRLRILSNGNPGTCIDRLRETCHFHGDCIRGVCECDSGWQGDSMCGTFSCERNCSGHGTCISNSTCSCESGWRGTSTCSAISCDGLHNCSGHGMCSSNNSCTCDPGWNGSLNCSIFSCDGLFANCSNHGICVLNNTCACENGFSGAQCGTPYAAIVGAVSGGVVLCILLVICVVLLVIGILRYRRKKSYHSIPEIN</sequence>
<reference evidence="6 7" key="1">
    <citation type="journal article" date="2010" name="Cell">
        <title>The genome of Naegleria gruberi illuminates early eukaryotic versatility.</title>
        <authorList>
            <person name="Fritz-Laylin L.K."/>
            <person name="Prochnik S.E."/>
            <person name="Ginger M.L."/>
            <person name="Dacks J.B."/>
            <person name="Carpenter M.L."/>
            <person name="Field M.C."/>
            <person name="Kuo A."/>
            <person name="Paredez A."/>
            <person name="Chapman J."/>
            <person name="Pham J."/>
            <person name="Shu S."/>
            <person name="Neupane R."/>
            <person name="Cipriano M."/>
            <person name="Mancuso J."/>
            <person name="Tu H."/>
            <person name="Salamov A."/>
            <person name="Lindquist E."/>
            <person name="Shapiro H."/>
            <person name="Lucas S."/>
            <person name="Grigoriev I.V."/>
            <person name="Cande W.Z."/>
            <person name="Fulton C."/>
            <person name="Rokhsar D.S."/>
            <person name="Dawson S.C."/>
        </authorList>
    </citation>
    <scope>NUCLEOTIDE SEQUENCE [LARGE SCALE GENOMIC DNA]</scope>
    <source>
        <strain evidence="6 7">NEG-M</strain>
    </source>
</reference>
<dbReference type="PANTHER" id="PTHR46388:SF2">
    <property type="entry name" value="NHL REPEAT-CONTAINING PROTEIN 2"/>
    <property type="match status" value="1"/>
</dbReference>
<dbReference type="Pfam" id="PF25024">
    <property type="entry name" value="EGF_TEN"/>
    <property type="match status" value="1"/>
</dbReference>
<dbReference type="Proteomes" id="UP000006671">
    <property type="component" value="Unassembled WGS sequence"/>
</dbReference>
<protein>
    <submittedName>
        <fullName evidence="6">Predicted protein</fullName>
    </submittedName>
</protein>
<keyword evidence="4" id="KW-0732">Signal</keyword>
<dbReference type="KEGG" id="ngr:NAEGRDRAFT_69235"/>
<dbReference type="eggNOG" id="KOG1225">
    <property type="taxonomic scope" value="Eukaryota"/>
</dbReference>
<keyword evidence="1" id="KW-0677">Repeat</keyword>
<feature type="domain" description="EGF-like" evidence="5">
    <location>
        <begin position="698"/>
        <end position="731"/>
    </location>
</feature>
<evidence type="ECO:0000256" key="3">
    <source>
        <dbReference type="SAM" id="Phobius"/>
    </source>
</evidence>
<name>D2VK15_NAEGR</name>
<feature type="disulfide bond" evidence="2">
    <location>
        <begin position="791"/>
        <end position="800"/>
    </location>
</feature>
<keyword evidence="3" id="KW-1133">Transmembrane helix</keyword>
<organism evidence="7">
    <name type="scientific">Naegleria gruberi</name>
    <name type="common">Amoeba</name>
    <dbReference type="NCBI Taxonomy" id="5762"/>
    <lineage>
        <taxon>Eukaryota</taxon>
        <taxon>Discoba</taxon>
        <taxon>Heterolobosea</taxon>
        <taxon>Tetramitia</taxon>
        <taxon>Eutetramitia</taxon>
        <taxon>Vahlkampfiidae</taxon>
        <taxon>Naegleria</taxon>
    </lineage>
</organism>
<keyword evidence="7" id="KW-1185">Reference proteome</keyword>
<feature type="chain" id="PRO_5003037662" evidence="4">
    <location>
        <begin position="25"/>
        <end position="848"/>
    </location>
</feature>
<dbReference type="GeneID" id="8862861"/>
<keyword evidence="3" id="KW-0812">Transmembrane</keyword>
<dbReference type="InterPro" id="IPR000742">
    <property type="entry name" value="EGF"/>
</dbReference>
<feature type="domain" description="EGF-like" evidence="5">
    <location>
        <begin position="766"/>
        <end position="801"/>
    </location>
</feature>
<feature type="disulfide bond" evidence="2">
    <location>
        <begin position="702"/>
        <end position="712"/>
    </location>
</feature>
<dbReference type="SUPFAM" id="SSF63825">
    <property type="entry name" value="YWTD domain"/>
    <property type="match status" value="1"/>
</dbReference>
<dbReference type="InParanoid" id="D2VK15"/>
<dbReference type="Pfam" id="PF25021">
    <property type="entry name" value="TEN_NHL"/>
    <property type="match status" value="1"/>
</dbReference>
<dbReference type="Pfam" id="PF01436">
    <property type="entry name" value="NHL"/>
    <property type="match status" value="1"/>
</dbReference>
<dbReference type="PROSITE" id="PS00022">
    <property type="entry name" value="EGF_1"/>
    <property type="match status" value="1"/>
</dbReference>
<dbReference type="AlphaFoldDB" id="D2VK15"/>
<gene>
    <name evidence="6" type="ORF">NAEGRDRAFT_69235</name>
</gene>
<evidence type="ECO:0000313" key="7">
    <source>
        <dbReference type="Proteomes" id="UP000006671"/>
    </source>
</evidence>
<dbReference type="Gene3D" id="2.10.25.10">
    <property type="entry name" value="Laminin"/>
    <property type="match status" value="3"/>
</dbReference>
<keyword evidence="3" id="KW-0472">Membrane</keyword>
<dbReference type="InterPro" id="IPR056822">
    <property type="entry name" value="TEN_NHL"/>
</dbReference>
<dbReference type="EMBL" id="GG738877">
    <property type="protein sequence ID" value="EFC42870.1"/>
    <property type="molecule type" value="Genomic_DNA"/>
</dbReference>
<feature type="transmembrane region" description="Helical" evidence="3">
    <location>
        <begin position="804"/>
        <end position="833"/>
    </location>
</feature>
<dbReference type="Gene3D" id="2.120.10.30">
    <property type="entry name" value="TolB, C-terminal domain"/>
    <property type="match status" value="4"/>
</dbReference>
<dbReference type="SMART" id="SM00181">
    <property type="entry name" value="EGF"/>
    <property type="match status" value="4"/>
</dbReference>
<feature type="signal peptide" evidence="4">
    <location>
        <begin position="1"/>
        <end position="24"/>
    </location>
</feature>
<dbReference type="PROSITE" id="PS50026">
    <property type="entry name" value="EGF_3"/>
    <property type="match status" value="2"/>
</dbReference>